<dbReference type="InterPro" id="IPR029044">
    <property type="entry name" value="Nucleotide-diphossugar_trans"/>
</dbReference>
<accession>A0A2M7XXX4</accession>
<feature type="domain" description="Glycosyltransferase 2-like" evidence="1">
    <location>
        <begin position="12"/>
        <end position="123"/>
    </location>
</feature>
<comment type="caution">
    <text evidence="2">The sequence shown here is derived from an EMBL/GenBank/DDBJ whole genome shotgun (WGS) entry which is preliminary data.</text>
</comment>
<evidence type="ECO:0000313" key="3">
    <source>
        <dbReference type="Proteomes" id="UP000229647"/>
    </source>
</evidence>
<protein>
    <recommendedName>
        <fullName evidence="1">Glycosyltransferase 2-like domain-containing protein</fullName>
    </recommendedName>
</protein>
<dbReference type="Pfam" id="PF00535">
    <property type="entry name" value="Glycos_transf_2"/>
    <property type="match status" value="1"/>
</dbReference>
<dbReference type="PANTHER" id="PTHR22916">
    <property type="entry name" value="GLYCOSYLTRANSFERASE"/>
    <property type="match status" value="1"/>
</dbReference>
<dbReference type="SUPFAM" id="SSF53448">
    <property type="entry name" value="Nucleotide-diphospho-sugar transferases"/>
    <property type="match status" value="1"/>
</dbReference>
<dbReference type="InterPro" id="IPR001173">
    <property type="entry name" value="Glyco_trans_2-like"/>
</dbReference>
<evidence type="ECO:0000313" key="2">
    <source>
        <dbReference type="EMBL" id="PJA55584.1"/>
    </source>
</evidence>
<reference evidence="3" key="1">
    <citation type="submission" date="2017-09" db="EMBL/GenBank/DDBJ databases">
        <title>Depth-based differentiation of microbial function through sediment-hosted aquifers and enrichment of novel symbionts in the deep terrestrial subsurface.</title>
        <authorList>
            <person name="Probst A.J."/>
            <person name="Ladd B."/>
            <person name="Jarett J.K."/>
            <person name="Geller-Mcgrath D.E."/>
            <person name="Sieber C.M.K."/>
            <person name="Emerson J.B."/>
            <person name="Anantharaman K."/>
            <person name="Thomas B.C."/>
            <person name="Malmstrom R."/>
            <person name="Stieglmeier M."/>
            <person name="Klingl A."/>
            <person name="Woyke T."/>
            <person name="Ryan C.M."/>
            <person name="Banfield J.F."/>
        </authorList>
    </citation>
    <scope>NUCLEOTIDE SEQUENCE [LARGE SCALE GENOMIC DNA]</scope>
</reference>
<proteinExistence type="predicted"/>
<name>A0A2M7XXX4_9BACT</name>
<dbReference type="Proteomes" id="UP000229647">
    <property type="component" value="Unassembled WGS sequence"/>
</dbReference>
<dbReference type="EMBL" id="PFWL01000121">
    <property type="protein sequence ID" value="PJA55584.1"/>
    <property type="molecule type" value="Genomic_DNA"/>
</dbReference>
<evidence type="ECO:0000259" key="1">
    <source>
        <dbReference type="Pfam" id="PF00535"/>
    </source>
</evidence>
<dbReference type="Gene3D" id="3.90.550.10">
    <property type="entry name" value="Spore Coat Polysaccharide Biosynthesis Protein SpsA, Chain A"/>
    <property type="match status" value="1"/>
</dbReference>
<gene>
    <name evidence="2" type="ORF">CO165_02765</name>
</gene>
<sequence>MMKKHLKSSDISVIIATKNRANQLEVCLKRILNSVEMPLEIIVVDQSTNSETRKLILDENIKLIKYFHLNSKGKSKSLNYAISRAKGTILAFTDDDCLVDKNWIKNINKTFNKHKNISLCCGKTLPYQSKQHEKEFCPCTFKKNPDKFGITEKPGPHWKNVGFGNNMAIETKVLKKIGLFKEWLGPGSIGSNAEDAEIINRSLINNYKIGYEPTMLIYHNKWLNEEKKIKQEWSYSYGEMASYGYFSFNGNKFAKKIVKDELKNTFVELKNNIKSMIKLKEHSYNNLKNTLKVVCSQITGLFVASSASLFENIFK</sequence>
<organism evidence="2 3">
    <name type="scientific">Candidatus Roizmanbacteria bacterium CG_4_9_14_3_um_filter_33_18</name>
    <dbReference type="NCBI Taxonomy" id="1974841"/>
    <lineage>
        <taxon>Bacteria</taxon>
        <taxon>Candidatus Roizmaniibacteriota</taxon>
    </lineage>
</organism>
<dbReference type="AlphaFoldDB" id="A0A2M7XXX4"/>
<dbReference type="CDD" id="cd00761">
    <property type="entry name" value="Glyco_tranf_GTA_type"/>
    <property type="match status" value="1"/>
</dbReference>